<evidence type="ECO:0000256" key="6">
    <source>
        <dbReference type="ARBA" id="ARBA00034777"/>
    </source>
</evidence>
<dbReference type="AlphaFoldDB" id="A0A0L8HRC1"/>
<dbReference type="PANTHER" id="PTHR33865:SF3">
    <property type="entry name" value="PROTEIN FAM183B"/>
    <property type="match status" value="1"/>
</dbReference>
<dbReference type="KEGG" id="obi:106869097"/>
<dbReference type="Pfam" id="PF14886">
    <property type="entry name" value="FAM183"/>
    <property type="match status" value="1"/>
</dbReference>
<evidence type="ECO:0000256" key="4">
    <source>
        <dbReference type="ARBA" id="ARBA00023212"/>
    </source>
</evidence>
<sequence>MAHPTNTSTLNKVDFEKNWTERVKKEKRHQQLFTNFSINPFKKIHEITGKPNRESEVGNMIEDSHFKTVIKRANLEPVKKYEYPQTESQEIGWITQPLVDLDRNDRRLQFPRVRTGITDYMEAVWLMKEQAQQ</sequence>
<dbReference type="STRING" id="37653.A0A0L8HRC1"/>
<keyword evidence="3" id="KW-0963">Cytoplasm</keyword>
<keyword evidence="4" id="KW-0206">Cytoskeleton</keyword>
<evidence type="ECO:0000256" key="5">
    <source>
        <dbReference type="ARBA" id="ARBA00023273"/>
    </source>
</evidence>
<keyword evidence="5" id="KW-0966">Cell projection</keyword>
<name>A0A0L8HRC1_OCTBM</name>
<comment type="similarity">
    <text evidence="6">Belongs to the CFAP144 family.</text>
</comment>
<accession>A0A0L8HRC1</accession>
<dbReference type="InterPro" id="IPR029214">
    <property type="entry name" value="CFAP144"/>
</dbReference>
<reference evidence="7" key="1">
    <citation type="submission" date="2015-07" db="EMBL/GenBank/DDBJ databases">
        <title>MeaNS - Measles Nucleotide Surveillance Program.</title>
        <authorList>
            <person name="Tran T."/>
            <person name="Druce J."/>
        </authorList>
    </citation>
    <scope>NUCLEOTIDE SEQUENCE</scope>
    <source>
        <strain evidence="7">UCB-OBI-ISO-001</strain>
        <tissue evidence="7">Gonad</tissue>
    </source>
</reference>
<evidence type="ECO:0000313" key="7">
    <source>
        <dbReference type="EMBL" id="KOF91737.1"/>
    </source>
</evidence>
<comment type="subcellular location">
    <subcellularLocation>
        <location evidence="1">Cell projection</location>
        <location evidence="1">Cilium</location>
    </subcellularLocation>
    <subcellularLocation>
        <location evidence="2">Cytoplasm</location>
        <location evidence="2">Cytoskeleton</location>
    </subcellularLocation>
</comment>
<gene>
    <name evidence="7" type="ORF">OCBIM_22008197mg</name>
</gene>
<dbReference type="OrthoDB" id="446290at2759"/>
<organism evidence="7">
    <name type="scientific">Octopus bimaculoides</name>
    <name type="common">California two-spotted octopus</name>
    <dbReference type="NCBI Taxonomy" id="37653"/>
    <lineage>
        <taxon>Eukaryota</taxon>
        <taxon>Metazoa</taxon>
        <taxon>Spiralia</taxon>
        <taxon>Lophotrochozoa</taxon>
        <taxon>Mollusca</taxon>
        <taxon>Cephalopoda</taxon>
        <taxon>Coleoidea</taxon>
        <taxon>Octopodiformes</taxon>
        <taxon>Octopoda</taxon>
        <taxon>Incirrata</taxon>
        <taxon>Octopodidae</taxon>
        <taxon>Octopus</taxon>
    </lineage>
</organism>
<dbReference type="GO" id="GO:0097546">
    <property type="term" value="C:ciliary base"/>
    <property type="evidence" value="ECO:0007669"/>
    <property type="project" value="TreeGrafter"/>
</dbReference>
<evidence type="ECO:0000256" key="1">
    <source>
        <dbReference type="ARBA" id="ARBA00004138"/>
    </source>
</evidence>
<evidence type="ECO:0000256" key="2">
    <source>
        <dbReference type="ARBA" id="ARBA00004245"/>
    </source>
</evidence>
<evidence type="ECO:0008006" key="8">
    <source>
        <dbReference type="Google" id="ProtNLM"/>
    </source>
</evidence>
<proteinExistence type="inferred from homology"/>
<dbReference type="OMA" id="SQEIGWM"/>
<dbReference type="GO" id="GO:0005856">
    <property type="term" value="C:cytoskeleton"/>
    <property type="evidence" value="ECO:0007669"/>
    <property type="project" value="UniProtKB-SubCell"/>
</dbReference>
<protein>
    <recommendedName>
        <fullName evidence="8">Protein FAM183A</fullName>
    </recommendedName>
</protein>
<evidence type="ECO:0000256" key="3">
    <source>
        <dbReference type="ARBA" id="ARBA00022490"/>
    </source>
</evidence>
<dbReference type="PANTHER" id="PTHR33865">
    <property type="entry name" value="PROTEIN FAM183B"/>
    <property type="match status" value="1"/>
</dbReference>
<dbReference type="EMBL" id="KQ417484">
    <property type="protein sequence ID" value="KOF91737.1"/>
    <property type="molecule type" value="Genomic_DNA"/>
</dbReference>